<sequence>MFEEVSFQMYTIYSDYEKYCRVQKNAGKEPVSFFKYAFGQYED</sequence>
<evidence type="ECO:0000313" key="2">
    <source>
        <dbReference type="Proteomes" id="UP000199428"/>
    </source>
</evidence>
<gene>
    <name evidence="1" type="ORF">SAMN02910350_01737</name>
</gene>
<protein>
    <submittedName>
        <fullName evidence="1">Uncharacterized protein</fullName>
    </submittedName>
</protein>
<dbReference type="Proteomes" id="UP000199428">
    <property type="component" value="Unassembled WGS sequence"/>
</dbReference>
<accession>A0A1G5RYU8</accession>
<dbReference type="EMBL" id="FMWK01000008">
    <property type="protein sequence ID" value="SCZ79325.1"/>
    <property type="molecule type" value="Genomic_DNA"/>
</dbReference>
<organism evidence="1 2">
    <name type="scientific">Pseudobutyrivibrio xylanivorans</name>
    <dbReference type="NCBI Taxonomy" id="185007"/>
    <lineage>
        <taxon>Bacteria</taxon>
        <taxon>Bacillati</taxon>
        <taxon>Bacillota</taxon>
        <taxon>Clostridia</taxon>
        <taxon>Lachnospirales</taxon>
        <taxon>Lachnospiraceae</taxon>
        <taxon>Pseudobutyrivibrio</taxon>
    </lineage>
</organism>
<name>A0A1G5RYU8_PSEXY</name>
<evidence type="ECO:0000313" key="1">
    <source>
        <dbReference type="EMBL" id="SCZ79325.1"/>
    </source>
</evidence>
<proteinExistence type="predicted"/>
<reference evidence="1 2" key="1">
    <citation type="submission" date="2016-10" db="EMBL/GenBank/DDBJ databases">
        <authorList>
            <person name="de Groot N.N."/>
        </authorList>
    </citation>
    <scope>NUCLEOTIDE SEQUENCE [LARGE SCALE GENOMIC DNA]</scope>
    <source>
        <strain evidence="1 2">DSM 10317</strain>
    </source>
</reference>
<dbReference type="AlphaFoldDB" id="A0A1G5RYU8"/>
<dbReference type="RefSeq" id="WP_278244618.1">
    <property type="nucleotide sequence ID" value="NZ_FMWK01000008.1"/>
</dbReference>